<gene>
    <name evidence="1" type="ORF">CSC2_27420</name>
</gene>
<proteinExistence type="predicted"/>
<dbReference type="RefSeq" id="WP_206870476.1">
    <property type="nucleotide sequence ID" value="NZ_BMBA01000002.1"/>
</dbReference>
<keyword evidence="2" id="KW-1185">Reference proteome</keyword>
<dbReference type="Gene3D" id="3.90.1140.10">
    <property type="entry name" value="Cyclic phosphodiesterase"/>
    <property type="match status" value="1"/>
</dbReference>
<name>A0ABQ1EBV9_9CLOT</name>
<dbReference type="SUPFAM" id="SSF55144">
    <property type="entry name" value="LigT-like"/>
    <property type="match status" value="1"/>
</dbReference>
<dbReference type="EMBL" id="BMBA01000002">
    <property type="protein sequence ID" value="GFZ32216.1"/>
    <property type="molecule type" value="Genomic_DNA"/>
</dbReference>
<accession>A0ABQ1EBV9</accession>
<reference evidence="1 2" key="1">
    <citation type="journal article" date="2021" name="Int. J. Syst. Evol. Microbiol.">
        <title>Clostridium zeae sp. nov., isolated from corn silage.</title>
        <authorList>
            <person name="Kobayashi H."/>
            <person name="Tanizawa Y."/>
            <person name="Yagura M."/>
            <person name="Sakamoto M."/>
            <person name="Ohkuma M."/>
            <person name="Tohno M."/>
        </authorList>
    </citation>
    <scope>NUCLEOTIDE SEQUENCE [LARGE SCALE GENOMIC DNA]</scope>
    <source>
        <strain evidence="1 2">CSC2</strain>
    </source>
</reference>
<organism evidence="1 2">
    <name type="scientific">Clostridium zeae</name>
    <dbReference type="NCBI Taxonomy" id="2759022"/>
    <lineage>
        <taxon>Bacteria</taxon>
        <taxon>Bacillati</taxon>
        <taxon>Bacillota</taxon>
        <taxon>Clostridia</taxon>
        <taxon>Eubacteriales</taxon>
        <taxon>Clostridiaceae</taxon>
        <taxon>Clostridium</taxon>
    </lineage>
</organism>
<evidence type="ECO:0000313" key="2">
    <source>
        <dbReference type="Proteomes" id="UP000663802"/>
    </source>
</evidence>
<dbReference type="InterPro" id="IPR009097">
    <property type="entry name" value="Cyclic_Pdiesterase"/>
</dbReference>
<evidence type="ECO:0000313" key="1">
    <source>
        <dbReference type="EMBL" id="GFZ32216.1"/>
    </source>
</evidence>
<protein>
    <recommendedName>
        <fullName evidence="3">2'-5' RNA ligase</fullName>
    </recommendedName>
</protein>
<evidence type="ECO:0008006" key="3">
    <source>
        <dbReference type="Google" id="ProtNLM"/>
    </source>
</evidence>
<comment type="caution">
    <text evidence="1">The sequence shown here is derived from an EMBL/GenBank/DDBJ whole genome shotgun (WGS) entry which is preliminary data.</text>
</comment>
<dbReference type="Proteomes" id="UP000663802">
    <property type="component" value="Unassembled WGS sequence"/>
</dbReference>
<sequence length="163" mass="18963">MEEKILCILAQYDEETQQKLRDIQQVLLENGFVGRQTADVPYHMTLGTFKLSEEEMLREKVKVVCKDFEGFDIRLNNIGLFGLDVLFIAPLVNYDLLNLQKLFSDDNEWTAHTTLLIDDHEIVHKALPLVAEKFKSFVGRVESISLYEFWPTRLILKENLKTS</sequence>